<feature type="compositionally biased region" description="Basic residues" evidence="1">
    <location>
        <begin position="35"/>
        <end position="44"/>
    </location>
</feature>
<name>A0A7U3UT76_9ACTN</name>
<dbReference type="KEGG" id="arev:RVR_4438"/>
<gene>
    <name evidence="2" type="ORF">RVR_4438</name>
</gene>
<sequence length="69" mass="7846">MRIIPAWLTGGNDRQLATTQYAGRESASDTAAAKRQAKQRKQRAKSVTAAARAGQAWEDQDRLRERYRR</sequence>
<keyword evidence="3" id="KW-1185">Reference proteome</keyword>
<dbReference type="AlphaFoldDB" id="A0A7U3UT76"/>
<proteinExistence type="predicted"/>
<protein>
    <submittedName>
        <fullName evidence="2">Uncharacterized protein</fullName>
    </submittedName>
</protein>
<organism evidence="2 3">
    <name type="scientific">Actinacidiphila reveromycinica</name>
    <dbReference type="NCBI Taxonomy" id="659352"/>
    <lineage>
        <taxon>Bacteria</taxon>
        <taxon>Bacillati</taxon>
        <taxon>Actinomycetota</taxon>
        <taxon>Actinomycetes</taxon>
        <taxon>Kitasatosporales</taxon>
        <taxon>Streptomycetaceae</taxon>
        <taxon>Actinacidiphila</taxon>
    </lineage>
</organism>
<evidence type="ECO:0000256" key="1">
    <source>
        <dbReference type="SAM" id="MobiDB-lite"/>
    </source>
</evidence>
<evidence type="ECO:0000313" key="2">
    <source>
        <dbReference type="EMBL" id="BBA98305.1"/>
    </source>
</evidence>
<evidence type="ECO:0000313" key="3">
    <source>
        <dbReference type="Proteomes" id="UP000595703"/>
    </source>
</evidence>
<reference evidence="2 3" key="1">
    <citation type="journal article" date="2010" name="J. Bacteriol.">
        <title>Biochemical characterization of a novel indole prenyltransferase from Streptomyces sp. SN-593.</title>
        <authorList>
            <person name="Takahashi S."/>
            <person name="Takagi H."/>
            <person name="Toyoda A."/>
            <person name="Uramoto M."/>
            <person name="Nogawa T."/>
            <person name="Ueki M."/>
            <person name="Sakaki Y."/>
            <person name="Osada H."/>
        </authorList>
    </citation>
    <scope>NUCLEOTIDE SEQUENCE [LARGE SCALE GENOMIC DNA]</scope>
    <source>
        <strain evidence="2 3">SN-593</strain>
    </source>
</reference>
<reference evidence="2 3" key="3">
    <citation type="journal article" date="2011" name="Nat. Chem. Biol.">
        <title>Reveromycin A biosynthesis uses RevG and RevJ for stereospecific spiroacetal formation.</title>
        <authorList>
            <person name="Takahashi S."/>
            <person name="Toyoda A."/>
            <person name="Sekiyama Y."/>
            <person name="Takagi H."/>
            <person name="Nogawa T."/>
            <person name="Uramoto M."/>
            <person name="Suzuki R."/>
            <person name="Koshino H."/>
            <person name="Kumano T."/>
            <person name="Panthee S."/>
            <person name="Dairi T."/>
            <person name="Ishikawa J."/>
            <person name="Ikeda H."/>
            <person name="Sakaki Y."/>
            <person name="Osada H."/>
        </authorList>
    </citation>
    <scope>NUCLEOTIDE SEQUENCE [LARGE SCALE GENOMIC DNA]</scope>
    <source>
        <strain evidence="2 3">SN-593</strain>
    </source>
</reference>
<dbReference type="Proteomes" id="UP000595703">
    <property type="component" value="Chromosome"/>
</dbReference>
<feature type="compositionally biased region" description="Basic and acidic residues" evidence="1">
    <location>
        <begin position="59"/>
        <end position="69"/>
    </location>
</feature>
<dbReference type="RefSeq" id="WP_202234466.1">
    <property type="nucleotide sequence ID" value="NZ_AP018365.1"/>
</dbReference>
<dbReference type="EMBL" id="AP018365">
    <property type="protein sequence ID" value="BBA98305.1"/>
    <property type="molecule type" value="Genomic_DNA"/>
</dbReference>
<reference evidence="2 3" key="2">
    <citation type="journal article" date="2011" name="J. Antibiot.">
        <title>Furaquinocins I and J: novel polyketide isoprenoid hybrid compounds from Streptomyces reveromyceticus SN-593.</title>
        <authorList>
            <person name="Panthee S."/>
            <person name="Takahashi S."/>
            <person name="Takagi H."/>
            <person name="Nogawa T."/>
            <person name="Oowada E."/>
            <person name="Uramoto M."/>
            <person name="Osada H."/>
        </authorList>
    </citation>
    <scope>NUCLEOTIDE SEQUENCE [LARGE SCALE GENOMIC DNA]</scope>
    <source>
        <strain evidence="2 3">SN-593</strain>
    </source>
</reference>
<reference evidence="2 3" key="4">
    <citation type="journal article" date="2020" name="Sci. Rep.">
        <title>beta-carboline chemical signals induce reveromycin production through a LuxR family regulator in Streptomyces sp. SN-593.</title>
        <authorList>
            <person name="Panthee S."/>
            <person name="Kito N."/>
            <person name="Hayashi T."/>
            <person name="Shimizu T."/>
            <person name="Ishikawa J."/>
            <person name="Hamamoto H."/>
            <person name="Osada H."/>
            <person name="Takahashi S."/>
        </authorList>
    </citation>
    <scope>NUCLEOTIDE SEQUENCE [LARGE SCALE GENOMIC DNA]</scope>
    <source>
        <strain evidence="2 3">SN-593</strain>
    </source>
</reference>
<accession>A0A7U3UT76</accession>
<feature type="region of interest" description="Disordered" evidence="1">
    <location>
        <begin position="21"/>
        <end position="69"/>
    </location>
</feature>